<dbReference type="AlphaFoldDB" id="A3DPM5"/>
<protein>
    <submittedName>
        <fullName evidence="2">Uncharacterized protein</fullName>
    </submittedName>
</protein>
<sequence length="255" mass="29296">MFNLLRKHVLKYMILVFILLLIISQSTHVFSAYREEYSIKEQGNLYFLDVNINIYRIGNYGVISIYLKPDGVYAYGITVLKDPDKEAYSMYLMLGTQNEWYYLGDSDEPNLKFRLFIDVNISRAVVVYDNCSIREYNLSYIPKLKELYVSSFNITGKQADYPRFIINSLKAGVLNTSINDLKDYYCIPDINTILNKSTGTPVIITATNTTTQNSNTTNTVTGKKPSLNTWVLPTIIALTLAFLIIIYFYKKKGYS</sequence>
<dbReference type="STRING" id="399550.Smar_1496"/>
<keyword evidence="1" id="KW-0812">Transmembrane</keyword>
<feature type="transmembrane region" description="Helical" evidence="1">
    <location>
        <begin position="230"/>
        <end position="249"/>
    </location>
</feature>
<dbReference type="GeneID" id="4907453"/>
<reference evidence="3" key="1">
    <citation type="journal article" date="2009" name="BMC Genomics">
        <title>The complete genome sequence of Staphylothermus marinus reveals differences in sulfur metabolism among heterotrophic Crenarchaeota.</title>
        <authorList>
            <person name="Anderson I.J."/>
            <person name="Dharmarajan L."/>
            <person name="Rodriguez J."/>
            <person name="Hooper S."/>
            <person name="Porat I."/>
            <person name="Ulrich L.E."/>
            <person name="Elkins J.G."/>
            <person name="Mavromatis K."/>
            <person name="Sun H."/>
            <person name="Land M."/>
            <person name="Lapidus A."/>
            <person name="Lucas S."/>
            <person name="Barry K."/>
            <person name="Huber H."/>
            <person name="Zhulin I.B."/>
            <person name="Whitman W.B."/>
            <person name="Mukhopadhyay B."/>
            <person name="Woese C."/>
            <person name="Bristow J."/>
            <person name="Kyrpides N."/>
        </authorList>
    </citation>
    <scope>NUCLEOTIDE SEQUENCE [LARGE SCALE GENOMIC DNA]</scope>
    <source>
        <strain evidence="3">ATCC 43588 / DSM 3639 / JCM 9404 / F1</strain>
    </source>
</reference>
<dbReference type="HOGENOM" id="CLU_1088277_0_0_2"/>
<accession>A3DPM5</accession>
<dbReference type="eggNOG" id="arCOG11623">
    <property type="taxonomic scope" value="Archaea"/>
</dbReference>
<dbReference type="EMBL" id="CP000575">
    <property type="protein sequence ID" value="ABN70585.1"/>
    <property type="molecule type" value="Genomic_DNA"/>
</dbReference>
<evidence type="ECO:0000256" key="1">
    <source>
        <dbReference type="SAM" id="Phobius"/>
    </source>
</evidence>
<keyword evidence="3" id="KW-1185">Reference proteome</keyword>
<dbReference type="RefSeq" id="WP_011839779.1">
    <property type="nucleotide sequence ID" value="NC_009033.1"/>
</dbReference>
<keyword evidence="1" id="KW-1133">Transmembrane helix</keyword>
<dbReference type="OrthoDB" id="376850at2157"/>
<evidence type="ECO:0000313" key="3">
    <source>
        <dbReference type="Proteomes" id="UP000000254"/>
    </source>
</evidence>
<gene>
    <name evidence="2" type="ordered locus">Smar_1496</name>
</gene>
<dbReference type="KEGG" id="smr:Smar_1496"/>
<evidence type="ECO:0000313" key="2">
    <source>
        <dbReference type="EMBL" id="ABN70585.1"/>
    </source>
</evidence>
<name>A3DPM5_STAMF</name>
<dbReference type="Proteomes" id="UP000000254">
    <property type="component" value="Chromosome"/>
</dbReference>
<reference evidence="2 3" key="2">
    <citation type="journal article" date="2009" name="Stand. Genomic Sci.">
        <title>Complete genome sequence of Staphylothermus marinus Stetter and Fiala 1986 type strain F1.</title>
        <authorList>
            <person name="Anderson I.J."/>
            <person name="Sun H."/>
            <person name="Lapidus A."/>
            <person name="Copeland A."/>
            <person name="Glavina Del Rio T."/>
            <person name="Tice H."/>
            <person name="Dalin E."/>
            <person name="Lucas S."/>
            <person name="Barry K."/>
            <person name="Land M."/>
            <person name="Richardson P."/>
            <person name="Huber H."/>
            <person name="Kyrpides N.C."/>
        </authorList>
    </citation>
    <scope>NUCLEOTIDE SEQUENCE [LARGE SCALE GENOMIC DNA]</scope>
    <source>
        <strain evidence="3">ATCC 43588 / DSM 3639 / JCM 9404 / F1</strain>
    </source>
</reference>
<keyword evidence="1" id="KW-0472">Membrane</keyword>
<proteinExistence type="predicted"/>
<organism evidence="2 3">
    <name type="scientific">Staphylothermus marinus (strain ATCC 43588 / DSM 3639 / JCM 9404 / F1)</name>
    <dbReference type="NCBI Taxonomy" id="399550"/>
    <lineage>
        <taxon>Archaea</taxon>
        <taxon>Thermoproteota</taxon>
        <taxon>Thermoprotei</taxon>
        <taxon>Desulfurococcales</taxon>
        <taxon>Desulfurococcaceae</taxon>
        <taxon>Staphylothermus</taxon>
    </lineage>
</organism>